<name>A0ABP8VHF7_9PSEU</name>
<protein>
    <submittedName>
        <fullName evidence="1">Uncharacterized protein</fullName>
    </submittedName>
</protein>
<gene>
    <name evidence="1" type="ORF">GCM10023214_66160</name>
</gene>
<reference evidence="2" key="1">
    <citation type="journal article" date="2019" name="Int. J. Syst. Evol. Microbiol.">
        <title>The Global Catalogue of Microorganisms (GCM) 10K type strain sequencing project: providing services to taxonomists for standard genome sequencing and annotation.</title>
        <authorList>
            <consortium name="The Broad Institute Genomics Platform"/>
            <consortium name="The Broad Institute Genome Sequencing Center for Infectious Disease"/>
            <person name="Wu L."/>
            <person name="Ma J."/>
        </authorList>
    </citation>
    <scope>NUCLEOTIDE SEQUENCE [LARGE SCALE GENOMIC DNA]</scope>
    <source>
        <strain evidence="2">JCM 18054</strain>
    </source>
</reference>
<dbReference type="Proteomes" id="UP001500192">
    <property type="component" value="Unassembled WGS sequence"/>
</dbReference>
<keyword evidence="2" id="KW-1185">Reference proteome</keyword>
<accession>A0ABP8VHF7</accession>
<evidence type="ECO:0000313" key="2">
    <source>
        <dbReference type="Proteomes" id="UP001500192"/>
    </source>
</evidence>
<organism evidence="1 2">
    <name type="scientific">Amycolatopsis dongchuanensis</name>
    <dbReference type="NCBI Taxonomy" id="1070866"/>
    <lineage>
        <taxon>Bacteria</taxon>
        <taxon>Bacillati</taxon>
        <taxon>Actinomycetota</taxon>
        <taxon>Actinomycetes</taxon>
        <taxon>Pseudonocardiales</taxon>
        <taxon>Pseudonocardiaceae</taxon>
        <taxon>Amycolatopsis</taxon>
    </lineage>
</organism>
<proteinExistence type="predicted"/>
<comment type="caution">
    <text evidence="1">The sequence shown here is derived from an EMBL/GenBank/DDBJ whole genome shotgun (WGS) entry which is preliminary data.</text>
</comment>
<evidence type="ECO:0000313" key="1">
    <source>
        <dbReference type="EMBL" id="GAA4664086.1"/>
    </source>
</evidence>
<dbReference type="EMBL" id="BAABIB010000137">
    <property type="protein sequence ID" value="GAA4664086.1"/>
    <property type="molecule type" value="Genomic_DNA"/>
</dbReference>
<sequence length="82" mass="9072">MSVATVAVSNQVAPEWRVLAEQEHLVVARQFTRGGTGYLTLCNRIGVPSAYDKAMRDAPRCRICADLGEDAARIRQFASRYS</sequence>